<name>A0A3L9M9E0_9FLAO</name>
<evidence type="ECO:0000313" key="2">
    <source>
        <dbReference type="EMBL" id="RLZ09675.1"/>
    </source>
</evidence>
<keyword evidence="2" id="KW-0032">Aminotransferase</keyword>
<keyword evidence="2" id="KW-0808">Transferase</keyword>
<keyword evidence="3" id="KW-1185">Reference proteome</keyword>
<dbReference type="InterPro" id="IPR043131">
    <property type="entry name" value="BCAT-like_N"/>
</dbReference>
<gene>
    <name evidence="2" type="ORF">EAH69_07765</name>
</gene>
<dbReference type="Pfam" id="PF01063">
    <property type="entry name" value="Aminotran_4"/>
    <property type="match status" value="1"/>
</dbReference>
<dbReference type="PANTHER" id="PTHR42743:SF13">
    <property type="entry name" value="P-LOOP CONTAINING NUCLEOSIDE TRIPHOSPHATE HYDROLASE PROTEIN"/>
    <property type="match status" value="1"/>
</dbReference>
<dbReference type="RefSeq" id="WP_121934628.1">
    <property type="nucleotide sequence ID" value="NZ_RDOJ01000009.1"/>
</dbReference>
<dbReference type="Proteomes" id="UP000275348">
    <property type="component" value="Unassembled WGS sequence"/>
</dbReference>
<dbReference type="Gene3D" id="3.20.10.10">
    <property type="entry name" value="D-amino Acid Aminotransferase, subunit A, domain 2"/>
    <property type="match status" value="1"/>
</dbReference>
<dbReference type="InterPro" id="IPR036038">
    <property type="entry name" value="Aminotransferase-like"/>
</dbReference>
<dbReference type="PANTHER" id="PTHR42743">
    <property type="entry name" value="AMINO-ACID AMINOTRANSFERASE"/>
    <property type="match status" value="1"/>
</dbReference>
<accession>A0A3L9M9E0</accession>
<dbReference type="GO" id="GO:0008483">
    <property type="term" value="F:transaminase activity"/>
    <property type="evidence" value="ECO:0007669"/>
    <property type="project" value="UniProtKB-KW"/>
</dbReference>
<evidence type="ECO:0000256" key="1">
    <source>
        <dbReference type="ARBA" id="ARBA00009320"/>
    </source>
</evidence>
<dbReference type="InterPro" id="IPR043132">
    <property type="entry name" value="BCAT-like_C"/>
</dbReference>
<comment type="similarity">
    <text evidence="1">Belongs to the class-IV pyridoxal-phosphate-dependent aminotransferase family.</text>
</comment>
<dbReference type="OrthoDB" id="9805628at2"/>
<proteinExistence type="inferred from homology"/>
<dbReference type="InterPro" id="IPR001544">
    <property type="entry name" value="Aminotrans_IV"/>
</dbReference>
<comment type="caution">
    <text evidence="2">The sequence shown here is derived from an EMBL/GenBank/DDBJ whole genome shotgun (WGS) entry which is preliminary data.</text>
</comment>
<evidence type="ECO:0000313" key="3">
    <source>
        <dbReference type="Proteomes" id="UP000275348"/>
    </source>
</evidence>
<sequence>MKINVGGLIVDQENSTIKITNRAFSHGDAVKEVLRLVNGEIKDWEDHYFNLMASMRIYRMNIPLSFTPEFFQEQINLVAEANHFLNGKITFFTYRSDDADLLKSSIDYVVSIEGSENAWELIEGDAEIDVYKDFSVNTSFYSLVNAQHPEEYIAEIYRLENEYEDLVLLNTDKRIARTLKGSIFVLKDNVLKTPKSSEGVITSALRNNFIKVISKEEAYTVEEVEIFPFEIQKADEVFVLIDGVGIQSISQNRKKIYQSTETKKIFEIYFKD</sequence>
<reference evidence="2 3" key="1">
    <citation type="submission" date="2018-10" db="EMBL/GenBank/DDBJ databases">
        <authorList>
            <person name="Chen X."/>
        </authorList>
    </citation>
    <scope>NUCLEOTIDE SEQUENCE [LARGE SCALE GENOMIC DNA]</scope>
    <source>
        <strain evidence="2 3">YIM 102668</strain>
    </source>
</reference>
<dbReference type="GO" id="GO:0046394">
    <property type="term" value="P:carboxylic acid biosynthetic process"/>
    <property type="evidence" value="ECO:0007669"/>
    <property type="project" value="UniProtKB-ARBA"/>
</dbReference>
<organism evidence="2 3">
    <name type="scientific">Faecalibacter macacae</name>
    <dbReference type="NCBI Taxonomy" id="1859289"/>
    <lineage>
        <taxon>Bacteria</taxon>
        <taxon>Pseudomonadati</taxon>
        <taxon>Bacteroidota</taxon>
        <taxon>Flavobacteriia</taxon>
        <taxon>Flavobacteriales</taxon>
        <taxon>Weeksellaceae</taxon>
        <taxon>Faecalibacter</taxon>
    </lineage>
</organism>
<dbReference type="EMBL" id="RDOJ01000009">
    <property type="protein sequence ID" value="RLZ09675.1"/>
    <property type="molecule type" value="Genomic_DNA"/>
</dbReference>
<dbReference type="AlphaFoldDB" id="A0A3L9M9E0"/>
<protein>
    <submittedName>
        <fullName evidence="2">Class IV aminotransferase</fullName>
    </submittedName>
</protein>
<dbReference type="Gene3D" id="3.30.470.10">
    <property type="match status" value="1"/>
</dbReference>
<dbReference type="InterPro" id="IPR050571">
    <property type="entry name" value="Class-IV_PLP-Dep_Aminotrnsfr"/>
</dbReference>
<dbReference type="SUPFAM" id="SSF56752">
    <property type="entry name" value="D-aminoacid aminotransferase-like PLP-dependent enzymes"/>
    <property type="match status" value="1"/>
</dbReference>